<sequence>MQTDALRDVVDELIAAWQRARPDLDPSPLHLVGRVLVLAQRLEESVAAVLAPLGLTLGQFDILATLRRHSPQGGLTPTELLHSVVLSSGGMTARLDRLAAAGLIERRAAADDRRKVIIHLTPQGQEVIDAAIAARLAEARQALPPLTPREQELLITLLRRWLTLFEQRRLEQRPPSSQAAPREPPYTSSPRPSFPTPAG</sequence>
<dbReference type="InterPro" id="IPR036388">
    <property type="entry name" value="WH-like_DNA-bd_sf"/>
</dbReference>
<dbReference type="PANTHER" id="PTHR33164:SF104">
    <property type="entry name" value="TRANSCRIPTIONAL REGULATORY PROTEIN"/>
    <property type="match status" value="1"/>
</dbReference>
<name>A0A7V8VD04_9BACT</name>
<comment type="caution">
    <text evidence="3">The sequence shown here is derived from an EMBL/GenBank/DDBJ whole genome shotgun (WGS) entry which is preliminary data.</text>
</comment>
<dbReference type="SMART" id="SM00347">
    <property type="entry name" value="HTH_MARR"/>
    <property type="match status" value="1"/>
</dbReference>
<dbReference type="InterPro" id="IPR000835">
    <property type="entry name" value="HTH_MarR-typ"/>
</dbReference>
<keyword evidence="4" id="KW-1185">Reference proteome</keyword>
<evidence type="ECO:0000313" key="3">
    <source>
        <dbReference type="EMBL" id="MBA2225782.1"/>
    </source>
</evidence>
<dbReference type="GO" id="GO:0003700">
    <property type="term" value="F:DNA-binding transcription factor activity"/>
    <property type="evidence" value="ECO:0007669"/>
    <property type="project" value="InterPro"/>
</dbReference>
<dbReference type="PANTHER" id="PTHR33164">
    <property type="entry name" value="TRANSCRIPTIONAL REGULATOR, MARR FAMILY"/>
    <property type="match status" value="1"/>
</dbReference>
<accession>A0A7V8VD04</accession>
<dbReference type="Proteomes" id="UP000542342">
    <property type="component" value="Unassembled WGS sequence"/>
</dbReference>
<feature type="region of interest" description="Disordered" evidence="1">
    <location>
        <begin position="170"/>
        <end position="199"/>
    </location>
</feature>
<organism evidence="3 4">
    <name type="scientific">Thermogemmata fonticola</name>
    <dbReference type="NCBI Taxonomy" id="2755323"/>
    <lineage>
        <taxon>Bacteria</taxon>
        <taxon>Pseudomonadati</taxon>
        <taxon>Planctomycetota</taxon>
        <taxon>Planctomycetia</taxon>
        <taxon>Gemmatales</taxon>
        <taxon>Gemmataceae</taxon>
        <taxon>Thermogemmata</taxon>
    </lineage>
</organism>
<dbReference type="InterPro" id="IPR036390">
    <property type="entry name" value="WH_DNA-bd_sf"/>
</dbReference>
<dbReference type="EMBL" id="JACEFB010000003">
    <property type="protein sequence ID" value="MBA2225782.1"/>
    <property type="molecule type" value="Genomic_DNA"/>
</dbReference>
<dbReference type="RefSeq" id="WP_194537219.1">
    <property type="nucleotide sequence ID" value="NZ_JACEFB010000003.1"/>
</dbReference>
<dbReference type="AlphaFoldDB" id="A0A7V8VD04"/>
<evidence type="ECO:0000313" key="4">
    <source>
        <dbReference type="Proteomes" id="UP000542342"/>
    </source>
</evidence>
<evidence type="ECO:0000259" key="2">
    <source>
        <dbReference type="PROSITE" id="PS50995"/>
    </source>
</evidence>
<feature type="domain" description="HTH marR-type" evidence="2">
    <location>
        <begin position="28"/>
        <end position="163"/>
    </location>
</feature>
<dbReference type="PROSITE" id="PS50995">
    <property type="entry name" value="HTH_MARR_2"/>
    <property type="match status" value="1"/>
</dbReference>
<dbReference type="Gene3D" id="1.10.10.10">
    <property type="entry name" value="Winged helix-like DNA-binding domain superfamily/Winged helix DNA-binding domain"/>
    <property type="match status" value="1"/>
</dbReference>
<evidence type="ECO:0000256" key="1">
    <source>
        <dbReference type="SAM" id="MobiDB-lite"/>
    </source>
</evidence>
<proteinExistence type="predicted"/>
<reference evidence="3 4" key="1">
    <citation type="submission" date="2020-07" db="EMBL/GenBank/DDBJ databases">
        <title>Thermogemmata thermophila gen. nov., sp. nov., a novel moderate thermophilic planctomycete from a Kamchatka hot spring.</title>
        <authorList>
            <person name="Elcheninov A.G."/>
            <person name="Podosokorskaya O.A."/>
            <person name="Kovaleva O.L."/>
            <person name="Novikov A."/>
            <person name="Bonch-Osmolovskaya E.A."/>
            <person name="Toshchakov S.V."/>
            <person name="Kublanov I.V."/>
        </authorList>
    </citation>
    <scope>NUCLEOTIDE SEQUENCE [LARGE SCALE GENOMIC DNA]</scope>
    <source>
        <strain evidence="3 4">2918</strain>
    </source>
</reference>
<dbReference type="GO" id="GO:0006950">
    <property type="term" value="P:response to stress"/>
    <property type="evidence" value="ECO:0007669"/>
    <property type="project" value="TreeGrafter"/>
</dbReference>
<protein>
    <submittedName>
        <fullName evidence="3">MarR family transcriptional regulator</fullName>
    </submittedName>
</protein>
<gene>
    <name evidence="3" type="ORF">H0921_06345</name>
</gene>
<dbReference type="SUPFAM" id="SSF46785">
    <property type="entry name" value="Winged helix' DNA-binding domain"/>
    <property type="match status" value="1"/>
</dbReference>
<dbReference type="PRINTS" id="PR00598">
    <property type="entry name" value="HTHMARR"/>
</dbReference>
<dbReference type="Pfam" id="PF12802">
    <property type="entry name" value="MarR_2"/>
    <property type="match status" value="1"/>
</dbReference>
<dbReference type="InterPro" id="IPR039422">
    <property type="entry name" value="MarR/SlyA-like"/>
</dbReference>